<gene>
    <name evidence="1" type="ORF">N3K66_003740</name>
</gene>
<reference evidence="1" key="1">
    <citation type="submission" date="2022-10" db="EMBL/GenBank/DDBJ databases">
        <title>Complete Genome of Trichothecium roseum strain YXFP-22015, a Plant Pathogen Isolated from Citrus.</title>
        <authorList>
            <person name="Wang Y."/>
            <person name="Zhu L."/>
        </authorList>
    </citation>
    <scope>NUCLEOTIDE SEQUENCE</scope>
    <source>
        <strain evidence="1">YXFP-22015</strain>
    </source>
</reference>
<proteinExistence type="predicted"/>
<organism evidence="1 2">
    <name type="scientific">Trichothecium roseum</name>
    <dbReference type="NCBI Taxonomy" id="47278"/>
    <lineage>
        <taxon>Eukaryota</taxon>
        <taxon>Fungi</taxon>
        <taxon>Dikarya</taxon>
        <taxon>Ascomycota</taxon>
        <taxon>Pezizomycotina</taxon>
        <taxon>Sordariomycetes</taxon>
        <taxon>Hypocreomycetidae</taxon>
        <taxon>Hypocreales</taxon>
        <taxon>Hypocreales incertae sedis</taxon>
        <taxon>Trichothecium</taxon>
    </lineage>
</organism>
<protein>
    <submittedName>
        <fullName evidence="1">Uncharacterized protein</fullName>
    </submittedName>
</protein>
<evidence type="ECO:0000313" key="2">
    <source>
        <dbReference type="Proteomes" id="UP001163324"/>
    </source>
</evidence>
<name>A0ACC0V6Q1_9HYPO</name>
<evidence type="ECO:0000313" key="1">
    <source>
        <dbReference type="EMBL" id="KAI9901923.1"/>
    </source>
</evidence>
<dbReference type="Proteomes" id="UP001163324">
    <property type="component" value="Chromosome 3"/>
</dbReference>
<keyword evidence="2" id="KW-1185">Reference proteome</keyword>
<dbReference type="EMBL" id="CM047942">
    <property type="protein sequence ID" value="KAI9901923.1"/>
    <property type="molecule type" value="Genomic_DNA"/>
</dbReference>
<sequence>MAGCNPIQGRIAFLLASAFSSSPGSKTFRFLSQTDNMKPSFTSIFLAALAAGTTVAEKKIFTEDDLRATSAPNAVSMQTLRARKEAQFSKDRANGLYDLDRYEKLGATPCKDGKAGEYSCNKVDLQAFLRHQDTGSQARAGNDIWGWTDSSSGREFALLGQADGTAFVEVLKDGSLRYAARLPTQTDDSTWRDIKVIGDHAYIGSEAADHGMQVFDLKKLLKADPKNPPTYSISSDLAAHFDGFGSSHNLVAHEEVNMIYAVGTQRSLKCRAGLWAVDVSNPRNPQDAGCAADDGYVHDAQCVIYNGPQTAYQGREICFGYNEDAFTIYDFSRKFQPRILSRTVYKGATYTHQGWVTDDHKYVLLDDELDEQEKTGPAEDQHTTTYIVDIQDLAAPIFKGVYKSPQRSIDHNQYIVDGISYQANYGSGLRMVNITTINEDDTGAGFEEIGFFDVDPADDDVGGEATFNGAWSVYPYFQSGNIVVSSIERGIFSLRYTG</sequence>
<comment type="caution">
    <text evidence="1">The sequence shown here is derived from an EMBL/GenBank/DDBJ whole genome shotgun (WGS) entry which is preliminary data.</text>
</comment>
<accession>A0ACC0V6Q1</accession>